<dbReference type="EMBL" id="CP002069">
    <property type="protein sequence ID" value="ADI73038.1"/>
    <property type="molecule type" value="Genomic_DNA"/>
</dbReference>
<dbReference type="HOGENOM" id="CLU_084703_1_0_2"/>
<proteinExistence type="inferred from homology"/>
<accession>D7E616</accession>
<dbReference type="GO" id="GO:0016993">
    <property type="term" value="F:precorrin-8X methylmutase activity"/>
    <property type="evidence" value="ECO:0007669"/>
    <property type="project" value="InterPro"/>
</dbReference>
<sequence length="243" mass="26226">MNTKSKNSQEDSGDDNLDEFVEFTTDIDPELVEICNDSGAQTKEAKAIYMTSRNIARKIVGDETPEDRIRQRCVISTGDPSVAEIMKFKNDPINSGVDAIKKGSPIFVDIRMVKAGITTKGHNCDVICVLDRDENAEIAHKYGITRTAAGFLKCKDEIEGAIIAIGNAPSAAITVCRLIEHGVRPALVVGTPVGFVNSAESKEMVRNMDVPSITCEGTRGGTPIAVACVNELVSIAHEKQECE</sequence>
<dbReference type="PANTHER" id="PTHR43588:SF1">
    <property type="entry name" value="COBALT-PRECORRIN-8 METHYLMUTASE"/>
    <property type="match status" value="1"/>
</dbReference>
<organism evidence="6 7">
    <name type="scientific">Methanohalobium evestigatum (strain ATCC BAA-1072 / DSM 3721 / NBRC 107634 / OCM 161 / Z-7303)</name>
    <dbReference type="NCBI Taxonomy" id="644295"/>
    <lineage>
        <taxon>Archaea</taxon>
        <taxon>Methanobacteriati</taxon>
        <taxon>Methanobacteriota</taxon>
        <taxon>Stenosarchaea group</taxon>
        <taxon>Methanomicrobia</taxon>
        <taxon>Methanosarcinales</taxon>
        <taxon>Methanosarcinaceae</taxon>
        <taxon>Methanohalobium</taxon>
    </lineage>
</organism>
<dbReference type="Proteomes" id="UP000000391">
    <property type="component" value="Chromosome"/>
</dbReference>
<feature type="domain" description="Cobalamin biosynthesis precorrin-8X methylmutase CobH/CbiC" evidence="5">
    <location>
        <begin position="48"/>
        <end position="234"/>
    </location>
</feature>
<name>D7E616_METEZ</name>
<dbReference type="SUPFAM" id="SSF63965">
    <property type="entry name" value="Precorrin-8X methylmutase CbiC/CobH"/>
    <property type="match status" value="1"/>
</dbReference>
<dbReference type="UniPathway" id="UPA00148"/>
<dbReference type="GeneID" id="9345718"/>
<evidence type="ECO:0000313" key="6">
    <source>
        <dbReference type="EMBL" id="ADI73038.1"/>
    </source>
</evidence>
<dbReference type="InterPro" id="IPR003722">
    <property type="entry name" value="Cbl_synth_CobH/CbiC"/>
</dbReference>
<dbReference type="PANTHER" id="PTHR43588">
    <property type="entry name" value="COBALT-PRECORRIN-8 METHYLMUTASE"/>
    <property type="match status" value="1"/>
</dbReference>
<keyword evidence="4" id="KW-0413">Isomerase</keyword>
<evidence type="ECO:0000256" key="2">
    <source>
        <dbReference type="ARBA" id="ARBA00009774"/>
    </source>
</evidence>
<dbReference type="GO" id="GO:0009236">
    <property type="term" value="P:cobalamin biosynthetic process"/>
    <property type="evidence" value="ECO:0007669"/>
    <property type="project" value="UniProtKB-UniPathway"/>
</dbReference>
<comment type="pathway">
    <text evidence="1">Cofactor biosynthesis; adenosylcobalamin biosynthesis.</text>
</comment>
<protein>
    <submittedName>
        <fullName evidence="6">Precorrin-8X methylmutase CbiC/CobH</fullName>
    </submittedName>
</protein>
<evidence type="ECO:0000256" key="4">
    <source>
        <dbReference type="ARBA" id="ARBA00023235"/>
    </source>
</evidence>
<reference evidence="6 7" key="1">
    <citation type="submission" date="2010-06" db="EMBL/GenBank/DDBJ databases">
        <title>Complete sequence chromosome of Methanohalobium evestigatum Z-7303.</title>
        <authorList>
            <consortium name="US DOE Joint Genome Institute"/>
            <person name="Lucas S."/>
            <person name="Copeland A."/>
            <person name="Lapidus A."/>
            <person name="Cheng J.-F."/>
            <person name="Bruce D."/>
            <person name="Goodwin L."/>
            <person name="Pitluck S."/>
            <person name="Saunders E."/>
            <person name="Detter J.C."/>
            <person name="Han C."/>
            <person name="Tapia R."/>
            <person name="Land M."/>
            <person name="Hauser L."/>
            <person name="Kyrpides N."/>
            <person name="Mikhailova N."/>
            <person name="Sieprawska-Lupa M."/>
            <person name="Whitman W.B."/>
            <person name="Anderson I."/>
            <person name="Woyke T."/>
        </authorList>
    </citation>
    <scope>NUCLEOTIDE SEQUENCE [LARGE SCALE GENOMIC DNA]</scope>
    <source>
        <strain evidence="7">ATCC BAA-1072 / DSM 3721 / NBRC 107634 / OCM 161 / Z-7303</strain>
    </source>
</reference>
<dbReference type="KEGG" id="mev:Metev_0107"/>
<dbReference type="STRING" id="644295.Metev_0107"/>
<evidence type="ECO:0000256" key="1">
    <source>
        <dbReference type="ARBA" id="ARBA00004953"/>
    </source>
</evidence>
<comment type="similarity">
    <text evidence="2">Belongs to the CobH/CbiC family.</text>
</comment>
<dbReference type="Gene3D" id="3.40.50.10230">
    <property type="entry name" value="Cobalamin biosynthesis CobH/CbiC, precorrin-8X methylmutase"/>
    <property type="match status" value="1"/>
</dbReference>
<keyword evidence="3" id="KW-0169">Cobalamin biosynthesis</keyword>
<dbReference type="Pfam" id="PF02570">
    <property type="entry name" value="CbiC"/>
    <property type="match status" value="1"/>
</dbReference>
<evidence type="ECO:0000259" key="5">
    <source>
        <dbReference type="Pfam" id="PF02570"/>
    </source>
</evidence>
<dbReference type="OrthoDB" id="24491at2157"/>
<dbReference type="AlphaFoldDB" id="D7E616"/>
<gene>
    <name evidence="6" type="ordered locus">Metev_0107</name>
</gene>
<evidence type="ECO:0000256" key="3">
    <source>
        <dbReference type="ARBA" id="ARBA00022573"/>
    </source>
</evidence>
<dbReference type="RefSeq" id="WP_013193606.1">
    <property type="nucleotide sequence ID" value="NC_014253.1"/>
</dbReference>
<keyword evidence="7" id="KW-1185">Reference proteome</keyword>
<evidence type="ECO:0000313" key="7">
    <source>
        <dbReference type="Proteomes" id="UP000000391"/>
    </source>
</evidence>
<dbReference type="InterPro" id="IPR036588">
    <property type="entry name" value="CobH/CbiC_sf"/>
</dbReference>